<dbReference type="InterPro" id="IPR027417">
    <property type="entry name" value="P-loop_NTPase"/>
</dbReference>
<reference evidence="3" key="1">
    <citation type="journal article" date="2019" name="Int. J. Syst. Evol. Microbiol.">
        <title>The Global Catalogue of Microorganisms (GCM) 10K type strain sequencing project: providing services to taxonomists for standard genome sequencing and annotation.</title>
        <authorList>
            <consortium name="The Broad Institute Genomics Platform"/>
            <consortium name="The Broad Institute Genome Sequencing Center for Infectious Disease"/>
            <person name="Wu L."/>
            <person name="Ma J."/>
        </authorList>
    </citation>
    <scope>NUCLEOTIDE SEQUENCE [LARGE SCALE GENOMIC DNA]</scope>
    <source>
        <strain evidence="3">JCM 16924</strain>
    </source>
</reference>
<sequence>MSHTATPRGVGNIGAELTSFVGRRQETTDLSRLLAVSRLVTLIGVGGVGKTRLVLRVASERRRDFRDGVWFVDLAPLDDEALLTQTVASALGLQDQGTSWPISRLAQFLHDKAMLLVVDNCEHLRDSCAILVDALLRGAPGLRVLATSRQSLGLMGEHVFPVQPLSVPEEGTAISAGSVLHYEAVKLFVERARAVRPTFELTDDNVRAVTAVCRRLDGIPLAIELAAARVRALSVNDLLERLEDRFHLLTGGSKAVLPRHQTLRELIGWSWDLCSPEEQTLWARVSMFPSEFDFPAAEAICVGGTLDRRAILDVLTGLVEKTIVTVQEHGGGVRYRMLETLREYGRAQLELAAEVDEVREKHRAYFRGMATVARANWFSARQKEWLDWFRLDHSNLRMAVETSFDEPALVDSGIELVSDLWVFWFASGRTPEARHWLDRGLRSPSISARARTGALARCAYLCVIQQDLVAVRSITDQLENAAAEDWDPADGGWSTAFVLALAAMSEGELARADELLGQAYEADSVQGDLQWVQDIRFCMALVKAVRGDLTDAEAIGQESIRTADSHGEVASKSYMLWCLGFTAWRAGQPDEAVTRTREALRLGRMLEEDPFVTASCFELLAWIAAAAGESESSACFLGAAETIWSRSGAFFMTIRQLKTYRDECTATLHAAMGEDRFVRTVAAGRGMSADEAIAQALGESRVEKSDRGDTAGILGALTRRESEVADLVAQGLTNKEIAARLVISQRTAEAHVERILNKLGFTSRVQVAAWVVEQRGPVAS</sequence>
<dbReference type="CDD" id="cd06170">
    <property type="entry name" value="LuxR_C_like"/>
    <property type="match status" value="1"/>
</dbReference>
<dbReference type="PRINTS" id="PR00038">
    <property type="entry name" value="HTHLUXR"/>
</dbReference>
<dbReference type="InterPro" id="IPR036388">
    <property type="entry name" value="WH-like_DNA-bd_sf"/>
</dbReference>
<dbReference type="SUPFAM" id="SSF48452">
    <property type="entry name" value="TPR-like"/>
    <property type="match status" value="1"/>
</dbReference>
<dbReference type="SMART" id="SM00421">
    <property type="entry name" value="HTH_LUXR"/>
    <property type="match status" value="1"/>
</dbReference>
<evidence type="ECO:0000313" key="3">
    <source>
        <dbReference type="Proteomes" id="UP001500456"/>
    </source>
</evidence>
<dbReference type="InterPro" id="IPR058852">
    <property type="entry name" value="HTH_77"/>
</dbReference>
<dbReference type="EMBL" id="BAAAZX010000021">
    <property type="protein sequence ID" value="GAA4012896.1"/>
    <property type="molecule type" value="Genomic_DNA"/>
</dbReference>
<dbReference type="PRINTS" id="PR00364">
    <property type="entry name" value="DISEASERSIST"/>
</dbReference>
<dbReference type="PANTHER" id="PTHR47691">
    <property type="entry name" value="REGULATOR-RELATED"/>
    <property type="match status" value="1"/>
</dbReference>
<feature type="domain" description="HTH luxR-type" evidence="1">
    <location>
        <begin position="710"/>
        <end position="775"/>
    </location>
</feature>
<dbReference type="InterPro" id="IPR049945">
    <property type="entry name" value="AAA_22"/>
</dbReference>
<dbReference type="InterPro" id="IPR000792">
    <property type="entry name" value="Tscrpt_reg_LuxR_C"/>
</dbReference>
<name>A0ABP7SK79_9ACTN</name>
<dbReference type="SUPFAM" id="SSF46894">
    <property type="entry name" value="C-terminal effector domain of the bipartite response regulators"/>
    <property type="match status" value="1"/>
</dbReference>
<dbReference type="Pfam" id="PF13401">
    <property type="entry name" value="AAA_22"/>
    <property type="match status" value="1"/>
</dbReference>
<dbReference type="Pfam" id="PF25872">
    <property type="entry name" value="HTH_77"/>
    <property type="match status" value="1"/>
</dbReference>
<dbReference type="Gene3D" id="3.40.50.300">
    <property type="entry name" value="P-loop containing nucleotide triphosphate hydrolases"/>
    <property type="match status" value="1"/>
</dbReference>
<accession>A0ABP7SK79</accession>
<gene>
    <name evidence="2" type="ORF">GCM10022232_63810</name>
</gene>
<dbReference type="Gene3D" id="1.25.40.10">
    <property type="entry name" value="Tetratricopeptide repeat domain"/>
    <property type="match status" value="1"/>
</dbReference>
<dbReference type="Pfam" id="PF00196">
    <property type="entry name" value="GerE"/>
    <property type="match status" value="1"/>
</dbReference>
<dbReference type="Gene3D" id="1.10.10.10">
    <property type="entry name" value="Winged helix-like DNA-binding domain superfamily/Winged helix DNA-binding domain"/>
    <property type="match status" value="1"/>
</dbReference>
<dbReference type="Proteomes" id="UP001500456">
    <property type="component" value="Unassembled WGS sequence"/>
</dbReference>
<dbReference type="PANTHER" id="PTHR47691:SF3">
    <property type="entry name" value="HTH-TYPE TRANSCRIPTIONAL REGULATOR RV0890C-RELATED"/>
    <property type="match status" value="1"/>
</dbReference>
<evidence type="ECO:0000313" key="2">
    <source>
        <dbReference type="EMBL" id="GAA4012896.1"/>
    </source>
</evidence>
<dbReference type="InterPro" id="IPR016032">
    <property type="entry name" value="Sig_transdc_resp-reg_C-effctor"/>
</dbReference>
<keyword evidence="3" id="KW-1185">Reference proteome</keyword>
<dbReference type="SUPFAM" id="SSF52540">
    <property type="entry name" value="P-loop containing nucleoside triphosphate hydrolases"/>
    <property type="match status" value="1"/>
</dbReference>
<dbReference type="InterPro" id="IPR011990">
    <property type="entry name" value="TPR-like_helical_dom_sf"/>
</dbReference>
<evidence type="ECO:0000259" key="1">
    <source>
        <dbReference type="PROSITE" id="PS50043"/>
    </source>
</evidence>
<dbReference type="PROSITE" id="PS50043">
    <property type="entry name" value="HTH_LUXR_2"/>
    <property type="match status" value="1"/>
</dbReference>
<organism evidence="2 3">
    <name type="scientific">Streptomyces plumbiresistens</name>
    <dbReference type="NCBI Taxonomy" id="511811"/>
    <lineage>
        <taxon>Bacteria</taxon>
        <taxon>Bacillati</taxon>
        <taxon>Actinomycetota</taxon>
        <taxon>Actinomycetes</taxon>
        <taxon>Kitasatosporales</taxon>
        <taxon>Streptomycetaceae</taxon>
        <taxon>Streptomyces</taxon>
    </lineage>
</organism>
<protein>
    <submittedName>
        <fullName evidence="2">LuxR family transcriptional regulator</fullName>
    </submittedName>
</protein>
<proteinExistence type="predicted"/>
<dbReference type="RefSeq" id="WP_345568070.1">
    <property type="nucleotide sequence ID" value="NZ_BAAAZX010000021.1"/>
</dbReference>
<comment type="caution">
    <text evidence="2">The sequence shown here is derived from an EMBL/GenBank/DDBJ whole genome shotgun (WGS) entry which is preliminary data.</text>
</comment>